<dbReference type="AlphaFoldDB" id="A0A1V6U6T8"/>
<comment type="caution">
    <text evidence="2">The sequence shown here is derived from an EMBL/GenBank/DDBJ whole genome shotgun (WGS) entry which is preliminary data.</text>
</comment>
<dbReference type="Proteomes" id="UP000191691">
    <property type="component" value="Unassembled WGS sequence"/>
</dbReference>
<gene>
    <name evidence="2" type="ORF">PENNAL_c0856G11558</name>
</gene>
<evidence type="ECO:0000313" key="2">
    <source>
        <dbReference type="EMBL" id="OQE34155.1"/>
    </source>
</evidence>
<feature type="compositionally biased region" description="Basic and acidic residues" evidence="1">
    <location>
        <begin position="27"/>
        <end position="36"/>
    </location>
</feature>
<organism evidence="2 3">
    <name type="scientific">Penicillium nalgiovense</name>
    <dbReference type="NCBI Taxonomy" id="60175"/>
    <lineage>
        <taxon>Eukaryota</taxon>
        <taxon>Fungi</taxon>
        <taxon>Dikarya</taxon>
        <taxon>Ascomycota</taxon>
        <taxon>Pezizomycotina</taxon>
        <taxon>Eurotiomycetes</taxon>
        <taxon>Eurotiomycetidae</taxon>
        <taxon>Eurotiales</taxon>
        <taxon>Aspergillaceae</taxon>
        <taxon>Penicillium</taxon>
    </lineage>
</organism>
<feature type="non-terminal residue" evidence="2">
    <location>
        <position position="1"/>
    </location>
</feature>
<sequence>SQAAFSYNVDRRSEQQPLSGSSSARQDSARTAKSRDSQGLGVTLGLRQNTSYSALKLVALMTQNSYLVVSNQPQNVW</sequence>
<name>A0A1V6U6T8_PENNA</name>
<proteinExistence type="predicted"/>
<evidence type="ECO:0000313" key="3">
    <source>
        <dbReference type="Proteomes" id="UP000191691"/>
    </source>
</evidence>
<evidence type="ECO:0000256" key="1">
    <source>
        <dbReference type="SAM" id="MobiDB-lite"/>
    </source>
</evidence>
<keyword evidence="3" id="KW-1185">Reference proteome</keyword>
<protein>
    <submittedName>
        <fullName evidence="2">Uncharacterized protein</fullName>
    </submittedName>
</protein>
<accession>A0A1V6U6T8</accession>
<dbReference type="EMBL" id="MOOB01000856">
    <property type="protein sequence ID" value="OQE34155.1"/>
    <property type="molecule type" value="Genomic_DNA"/>
</dbReference>
<feature type="region of interest" description="Disordered" evidence="1">
    <location>
        <begin position="1"/>
        <end position="41"/>
    </location>
</feature>
<reference evidence="3" key="1">
    <citation type="journal article" date="2017" name="Nat. Microbiol.">
        <title>Global analysis of biosynthetic gene clusters reveals vast potential of secondary metabolite production in Penicillium species.</title>
        <authorList>
            <person name="Nielsen J.C."/>
            <person name="Grijseels S."/>
            <person name="Prigent S."/>
            <person name="Ji B."/>
            <person name="Dainat J."/>
            <person name="Nielsen K.F."/>
            <person name="Frisvad J.C."/>
            <person name="Workman M."/>
            <person name="Nielsen J."/>
        </authorList>
    </citation>
    <scope>NUCLEOTIDE SEQUENCE [LARGE SCALE GENOMIC DNA]</scope>
    <source>
        <strain evidence="3">IBT 13039</strain>
    </source>
</reference>
<feature type="compositionally biased region" description="Polar residues" evidence="1">
    <location>
        <begin position="15"/>
        <end position="26"/>
    </location>
</feature>